<evidence type="ECO:0000259" key="1">
    <source>
        <dbReference type="Pfam" id="PF12728"/>
    </source>
</evidence>
<dbReference type="InterPro" id="IPR041657">
    <property type="entry name" value="HTH_17"/>
</dbReference>
<dbReference type="EMBL" id="QRXG01000024">
    <property type="protein sequence ID" value="RGT79711.1"/>
    <property type="molecule type" value="Genomic_DNA"/>
</dbReference>
<reference evidence="2 3" key="1">
    <citation type="submission" date="2018-08" db="EMBL/GenBank/DDBJ databases">
        <title>A genome reference for cultivated species of the human gut microbiota.</title>
        <authorList>
            <person name="Zou Y."/>
            <person name="Xue W."/>
            <person name="Luo G."/>
        </authorList>
    </citation>
    <scope>NUCLEOTIDE SEQUENCE [LARGE SCALE GENOMIC DNA]</scope>
    <source>
        <strain evidence="2 3">AF18-16LB</strain>
    </source>
</reference>
<dbReference type="InterPro" id="IPR010093">
    <property type="entry name" value="SinI_DNA-bd"/>
</dbReference>
<feature type="domain" description="Helix-turn-helix" evidence="1">
    <location>
        <begin position="7"/>
        <end position="55"/>
    </location>
</feature>
<dbReference type="Pfam" id="PF12728">
    <property type="entry name" value="HTH_17"/>
    <property type="match status" value="1"/>
</dbReference>
<proteinExistence type="predicted"/>
<accession>A0A412Q1L4</accession>
<dbReference type="NCBIfam" id="TIGR01764">
    <property type="entry name" value="excise"/>
    <property type="match status" value="1"/>
</dbReference>
<protein>
    <submittedName>
        <fullName evidence="2">DNA-binding protein</fullName>
    </submittedName>
</protein>
<name>A0A412Q1L4_9FIRM</name>
<gene>
    <name evidence="2" type="ORF">DWX06_12175</name>
</gene>
<dbReference type="Proteomes" id="UP000284296">
    <property type="component" value="Unassembled WGS sequence"/>
</dbReference>
<evidence type="ECO:0000313" key="2">
    <source>
        <dbReference type="EMBL" id="RGT79711.1"/>
    </source>
</evidence>
<comment type="caution">
    <text evidence="2">The sequence shown here is derived from an EMBL/GenBank/DDBJ whole genome shotgun (WGS) entry which is preliminary data.</text>
</comment>
<sequence>MAEKRCYTIKEIQSMLGISRLTAYALLQKREFRWFMIGNKYRISKNSFDDWLDKQEPD</sequence>
<dbReference type="AlphaFoldDB" id="A0A412Q1L4"/>
<dbReference type="RefSeq" id="WP_118004598.1">
    <property type="nucleotide sequence ID" value="NZ_QRXF01000025.1"/>
</dbReference>
<evidence type="ECO:0000313" key="3">
    <source>
        <dbReference type="Proteomes" id="UP000284296"/>
    </source>
</evidence>
<organism evidence="2 3">
    <name type="scientific">Agathobacter rectalis</name>
    <dbReference type="NCBI Taxonomy" id="39491"/>
    <lineage>
        <taxon>Bacteria</taxon>
        <taxon>Bacillati</taxon>
        <taxon>Bacillota</taxon>
        <taxon>Clostridia</taxon>
        <taxon>Lachnospirales</taxon>
        <taxon>Lachnospiraceae</taxon>
        <taxon>Agathobacter</taxon>
    </lineage>
</organism>
<keyword evidence="2" id="KW-0238">DNA-binding</keyword>
<dbReference type="GO" id="GO:0003677">
    <property type="term" value="F:DNA binding"/>
    <property type="evidence" value="ECO:0007669"/>
    <property type="project" value="UniProtKB-KW"/>
</dbReference>